<organism evidence="12 13">
    <name type="scientific">Linum trigynum</name>
    <dbReference type="NCBI Taxonomy" id="586398"/>
    <lineage>
        <taxon>Eukaryota</taxon>
        <taxon>Viridiplantae</taxon>
        <taxon>Streptophyta</taxon>
        <taxon>Embryophyta</taxon>
        <taxon>Tracheophyta</taxon>
        <taxon>Spermatophyta</taxon>
        <taxon>Magnoliopsida</taxon>
        <taxon>eudicotyledons</taxon>
        <taxon>Gunneridae</taxon>
        <taxon>Pentapetalae</taxon>
        <taxon>rosids</taxon>
        <taxon>fabids</taxon>
        <taxon>Malpighiales</taxon>
        <taxon>Linaceae</taxon>
        <taxon>Linum</taxon>
    </lineage>
</organism>
<dbReference type="SUPFAM" id="SSF57850">
    <property type="entry name" value="RING/U-box"/>
    <property type="match status" value="1"/>
</dbReference>
<evidence type="ECO:0000256" key="8">
    <source>
        <dbReference type="PROSITE-ProRule" id="PRU00175"/>
    </source>
</evidence>
<dbReference type="PROSITE" id="PS50089">
    <property type="entry name" value="ZF_RING_2"/>
    <property type="match status" value="1"/>
</dbReference>
<evidence type="ECO:0000259" key="11">
    <source>
        <dbReference type="PROSITE" id="PS50089"/>
    </source>
</evidence>
<dbReference type="InterPro" id="IPR013083">
    <property type="entry name" value="Znf_RING/FYVE/PHD"/>
</dbReference>
<reference evidence="12 13" key="1">
    <citation type="submission" date="2024-04" db="EMBL/GenBank/DDBJ databases">
        <authorList>
            <person name="Fracassetti M."/>
        </authorList>
    </citation>
    <scope>NUCLEOTIDE SEQUENCE [LARGE SCALE GENOMIC DNA]</scope>
</reference>
<protein>
    <recommendedName>
        <fullName evidence="2">RING-type E3 ubiquitin transferase</fullName>
        <ecNumber evidence="2">2.3.2.27</ecNumber>
    </recommendedName>
</protein>
<feature type="domain" description="RING-type" evidence="11">
    <location>
        <begin position="98"/>
        <end position="140"/>
    </location>
</feature>
<keyword evidence="4 8" id="KW-0863">Zinc-finger</keyword>
<dbReference type="PANTHER" id="PTHR14155">
    <property type="entry name" value="RING FINGER DOMAIN-CONTAINING"/>
    <property type="match status" value="1"/>
</dbReference>
<proteinExistence type="inferred from homology"/>
<feature type="compositionally biased region" description="Pro residues" evidence="9">
    <location>
        <begin position="52"/>
        <end position="61"/>
    </location>
</feature>
<keyword evidence="10" id="KW-0812">Transmembrane</keyword>
<evidence type="ECO:0000256" key="6">
    <source>
        <dbReference type="ARBA" id="ARBA00022833"/>
    </source>
</evidence>
<dbReference type="EMBL" id="OZ034813">
    <property type="protein sequence ID" value="CAL1353198.1"/>
    <property type="molecule type" value="Genomic_DNA"/>
</dbReference>
<gene>
    <name evidence="12" type="ORF">LTRI10_LOCUS1120</name>
</gene>
<comment type="similarity">
    <text evidence="7">Belongs to the RING-type zinc finger family. ATL subfamily.</text>
</comment>
<dbReference type="InterPro" id="IPR001841">
    <property type="entry name" value="Znf_RING"/>
</dbReference>
<dbReference type="GO" id="GO:0061630">
    <property type="term" value="F:ubiquitin protein ligase activity"/>
    <property type="evidence" value="ECO:0007669"/>
    <property type="project" value="UniProtKB-EC"/>
</dbReference>
<evidence type="ECO:0000256" key="7">
    <source>
        <dbReference type="ARBA" id="ARBA00024209"/>
    </source>
</evidence>
<evidence type="ECO:0000256" key="1">
    <source>
        <dbReference type="ARBA" id="ARBA00000900"/>
    </source>
</evidence>
<evidence type="ECO:0000313" key="12">
    <source>
        <dbReference type="EMBL" id="CAL1353198.1"/>
    </source>
</evidence>
<feature type="region of interest" description="Disordered" evidence="9">
    <location>
        <begin position="49"/>
        <end position="74"/>
    </location>
</feature>
<evidence type="ECO:0000256" key="4">
    <source>
        <dbReference type="ARBA" id="ARBA00022771"/>
    </source>
</evidence>
<evidence type="ECO:0000256" key="9">
    <source>
        <dbReference type="SAM" id="MobiDB-lite"/>
    </source>
</evidence>
<keyword evidence="3" id="KW-0479">Metal-binding</keyword>
<evidence type="ECO:0000313" key="13">
    <source>
        <dbReference type="Proteomes" id="UP001497516"/>
    </source>
</evidence>
<dbReference type="InterPro" id="IPR053238">
    <property type="entry name" value="RING-H2_zinc_finger"/>
</dbReference>
<dbReference type="PANTHER" id="PTHR14155:SF627">
    <property type="entry name" value="OS06G0192800 PROTEIN"/>
    <property type="match status" value="1"/>
</dbReference>
<evidence type="ECO:0000256" key="2">
    <source>
        <dbReference type="ARBA" id="ARBA00012483"/>
    </source>
</evidence>
<dbReference type="Pfam" id="PF13639">
    <property type="entry name" value="zf-RING_2"/>
    <property type="match status" value="1"/>
</dbReference>
<keyword evidence="10" id="KW-1133">Transmembrane helix</keyword>
<evidence type="ECO:0000256" key="10">
    <source>
        <dbReference type="SAM" id="Phobius"/>
    </source>
</evidence>
<dbReference type="Gene3D" id="3.30.40.10">
    <property type="entry name" value="Zinc/RING finger domain, C3HC4 (zinc finger)"/>
    <property type="match status" value="1"/>
</dbReference>
<dbReference type="SMART" id="SM00184">
    <property type="entry name" value="RING"/>
    <property type="match status" value="1"/>
</dbReference>
<sequence>MTSDGTSGGATRHDLTIVIVGIVIGAIALSYGVYAAVQWVRKTCFSGAPQQAPLPPPPPPQELEMGPVPAVDPAPPARIASFPVHVYSTDTDERISECGVCLEDYAQGDQYWELPTCGHHFHVACLRVWLESHSTCPFCRQTV</sequence>
<evidence type="ECO:0000256" key="5">
    <source>
        <dbReference type="ARBA" id="ARBA00022786"/>
    </source>
</evidence>
<keyword evidence="5" id="KW-0833">Ubl conjugation pathway</keyword>
<comment type="catalytic activity">
    <reaction evidence="1">
        <text>S-ubiquitinyl-[E2 ubiquitin-conjugating enzyme]-L-cysteine + [acceptor protein]-L-lysine = [E2 ubiquitin-conjugating enzyme]-L-cysteine + N(6)-ubiquitinyl-[acceptor protein]-L-lysine.</text>
        <dbReference type="EC" id="2.3.2.27"/>
    </reaction>
</comment>
<name>A0AAV2CBE7_9ROSI</name>
<keyword evidence="10" id="KW-0472">Membrane</keyword>
<accession>A0AAV2CBE7</accession>
<keyword evidence="13" id="KW-1185">Reference proteome</keyword>
<evidence type="ECO:0000256" key="3">
    <source>
        <dbReference type="ARBA" id="ARBA00022723"/>
    </source>
</evidence>
<dbReference type="AlphaFoldDB" id="A0AAV2CBE7"/>
<dbReference type="Proteomes" id="UP001497516">
    <property type="component" value="Chromosome 1"/>
</dbReference>
<dbReference type="EC" id="2.3.2.27" evidence="2"/>
<keyword evidence="6" id="KW-0862">Zinc</keyword>
<feature type="transmembrane region" description="Helical" evidence="10">
    <location>
        <begin position="15"/>
        <end position="37"/>
    </location>
</feature>
<dbReference type="GO" id="GO:0008270">
    <property type="term" value="F:zinc ion binding"/>
    <property type="evidence" value="ECO:0007669"/>
    <property type="project" value="UniProtKB-KW"/>
</dbReference>